<dbReference type="Proteomes" id="UP000261846">
    <property type="component" value="Segment"/>
</dbReference>
<proteinExistence type="predicted"/>
<sequence>MTEYQLKHRTVEAQRFDLDRVDELTKWAKGHKVASSSDGWWIVLGPKTAVPGDYIIRMEDGSHYPMSAEQFEDQYEVVGGTEDRDYVLARLLAKAEVVVPEIHLPESAFAEGYHVELGEHRFTQAQWEAIQLYASGVAQLAEAEARDEFIAGHKAQRQVRAFHEGMGQPVGTSPRALPDDRVAVRIELIREEFVDELIPALGASMITPDKVQVGVGPQDVVEVADAAIDILYVVYGLLVEMGIDAEPLFDEVQASNMSKFGADGKAIIAGENDPDGVFPGRVKKGPNYFKPDLARVLNELALKADQDADPLAHYRGI</sequence>
<reference evidence="1 2" key="1">
    <citation type="submission" date="2018-07" db="EMBL/GenBank/DDBJ databases">
        <authorList>
            <person name="Bray K.S."/>
            <person name="Carr Z.A."/>
            <person name="Cox A."/>
            <person name="Croney S.M."/>
            <person name="Francisco T.J."/>
            <person name="Gragg K.N."/>
            <person name="Gress-Byrd C.M."/>
            <person name="Holcomb E.R."/>
            <person name="Justice T.A."/>
            <person name="Latham E.D."/>
            <person name="Lovell F.C."/>
            <person name="Miller H.N."/>
            <person name="Quesada C."/>
            <person name="Radey J."/>
            <person name="Robinson P.M."/>
            <person name="Scott K.N."/>
            <person name="Smith C.E."/>
            <person name="Stamey B.D."/>
            <person name="Stanley G.P."/>
            <person name="Suchonic E.A."/>
            <person name="Taylor K.N."/>
            <person name="Weindel N.A."/>
            <person name="Wiseman B.T."/>
            <person name="Eckardt M.A."/>
            <person name="Gainey M.D."/>
            <person name="Wallen J.R."/>
            <person name="Garlena R.A."/>
            <person name="Russell D.A."/>
            <person name="Pope W.H."/>
            <person name="Jacobs-Sera D."/>
            <person name="Hatfull G.F."/>
        </authorList>
    </citation>
    <scope>NUCLEOTIDE SEQUENCE [LARGE SCALE GENOMIC DNA]</scope>
</reference>
<protein>
    <submittedName>
        <fullName evidence="1">MazG-like nucleotide pyrophosphohydrolase</fullName>
    </submittedName>
</protein>
<dbReference type="Pfam" id="PF01503">
    <property type="entry name" value="PRA-PH"/>
    <property type="match status" value="1"/>
</dbReference>
<organism evidence="1 2">
    <name type="scientific">Microbacterium phage Neferthena</name>
    <dbReference type="NCBI Taxonomy" id="2301539"/>
    <lineage>
        <taxon>Viruses</taxon>
        <taxon>Duplodnaviria</taxon>
        <taxon>Heunggongvirae</taxon>
        <taxon>Uroviricota</taxon>
        <taxon>Caudoviricetes</taxon>
        <taxon>Neferthenavirus</taxon>
        <taxon>Neferthenavirus neferthena</taxon>
    </lineage>
</organism>
<dbReference type="InterPro" id="IPR023292">
    <property type="entry name" value="NTP_PyroPHydrolase-like_dom_sf"/>
</dbReference>
<dbReference type="KEGG" id="vg:54999118"/>
<gene>
    <name evidence="1" type="primary">44</name>
    <name evidence="1" type="ORF">SEA_NEFERTHENA_44</name>
</gene>
<evidence type="ECO:0000313" key="2">
    <source>
        <dbReference type="Proteomes" id="UP000261846"/>
    </source>
</evidence>
<evidence type="ECO:0000313" key="1">
    <source>
        <dbReference type="EMBL" id="AXQ52907.1"/>
    </source>
</evidence>
<dbReference type="Gene3D" id="1.10.3420.10">
    <property type="entry name" value="putative ntp pyrophosphohydrolase like domain"/>
    <property type="match status" value="1"/>
</dbReference>
<dbReference type="GeneID" id="54999118"/>
<dbReference type="InterPro" id="IPR033653">
    <property type="entry name" value="NTP-PPase_DR2231-like"/>
</dbReference>
<dbReference type="RefSeq" id="YP_009808219.1">
    <property type="nucleotide sequence ID" value="NC_048038.1"/>
</dbReference>
<dbReference type="InterPro" id="IPR021130">
    <property type="entry name" value="PRib-ATP_PPHydrolase-like"/>
</dbReference>
<name>A0A385D5B0_9CAUD</name>
<accession>A0A385D5B0</accession>
<dbReference type="CDD" id="cd11530">
    <property type="entry name" value="NTP-PPase_DR2231_like"/>
    <property type="match status" value="1"/>
</dbReference>
<dbReference type="EMBL" id="MH697589">
    <property type="protein sequence ID" value="AXQ52907.1"/>
    <property type="molecule type" value="Genomic_DNA"/>
</dbReference>
<keyword evidence="2" id="KW-1185">Reference proteome</keyword>